<feature type="transmembrane region" description="Helical" evidence="7">
    <location>
        <begin position="210"/>
        <end position="233"/>
    </location>
</feature>
<keyword evidence="4 7" id="KW-0812">Transmembrane</keyword>
<gene>
    <name evidence="9" type="ORF">HY220_02130</name>
</gene>
<dbReference type="InterPro" id="IPR000515">
    <property type="entry name" value="MetI-like"/>
</dbReference>
<dbReference type="CDD" id="cd06261">
    <property type="entry name" value="TM_PBP2"/>
    <property type="match status" value="1"/>
</dbReference>
<evidence type="ECO:0000256" key="3">
    <source>
        <dbReference type="ARBA" id="ARBA00022475"/>
    </source>
</evidence>
<evidence type="ECO:0000256" key="6">
    <source>
        <dbReference type="ARBA" id="ARBA00023136"/>
    </source>
</evidence>
<dbReference type="GO" id="GO:0055085">
    <property type="term" value="P:transmembrane transport"/>
    <property type="evidence" value="ECO:0007669"/>
    <property type="project" value="InterPro"/>
</dbReference>
<evidence type="ECO:0000313" key="10">
    <source>
        <dbReference type="Proteomes" id="UP000808388"/>
    </source>
</evidence>
<comment type="caution">
    <text evidence="9">The sequence shown here is derived from an EMBL/GenBank/DDBJ whole genome shotgun (WGS) entry which is preliminary data.</text>
</comment>
<keyword evidence="2 7" id="KW-0813">Transport</keyword>
<name>A0A9D6LRL6_9BACT</name>
<evidence type="ECO:0000256" key="1">
    <source>
        <dbReference type="ARBA" id="ARBA00004651"/>
    </source>
</evidence>
<feature type="transmembrane region" description="Helical" evidence="7">
    <location>
        <begin position="84"/>
        <end position="105"/>
    </location>
</feature>
<evidence type="ECO:0000256" key="2">
    <source>
        <dbReference type="ARBA" id="ARBA00022448"/>
    </source>
</evidence>
<dbReference type="GO" id="GO:0005886">
    <property type="term" value="C:plasma membrane"/>
    <property type="evidence" value="ECO:0007669"/>
    <property type="project" value="UniProtKB-SubCell"/>
</dbReference>
<dbReference type="AlphaFoldDB" id="A0A9D6LRL6"/>
<evidence type="ECO:0000313" key="9">
    <source>
        <dbReference type="EMBL" id="MBI3627527.1"/>
    </source>
</evidence>
<dbReference type="Pfam" id="PF00528">
    <property type="entry name" value="BPD_transp_1"/>
    <property type="match status" value="1"/>
</dbReference>
<dbReference type="PANTHER" id="PTHR30151:SF0">
    <property type="entry name" value="ABC TRANSPORTER PERMEASE PROTEIN MJ0413-RELATED"/>
    <property type="match status" value="1"/>
</dbReference>
<feature type="transmembrane region" description="Helical" evidence="7">
    <location>
        <begin position="111"/>
        <end position="131"/>
    </location>
</feature>
<dbReference type="Gene3D" id="1.10.3720.10">
    <property type="entry name" value="MetI-like"/>
    <property type="match status" value="1"/>
</dbReference>
<keyword evidence="3" id="KW-1003">Cell membrane</keyword>
<protein>
    <submittedName>
        <fullName evidence="9">ABC transporter permease subunit</fullName>
    </submittedName>
</protein>
<feature type="transmembrane region" description="Helical" evidence="7">
    <location>
        <begin position="21"/>
        <end position="42"/>
    </location>
</feature>
<evidence type="ECO:0000256" key="5">
    <source>
        <dbReference type="ARBA" id="ARBA00022989"/>
    </source>
</evidence>
<reference evidence="9" key="1">
    <citation type="submission" date="2020-07" db="EMBL/GenBank/DDBJ databases">
        <title>Huge and variable diversity of episymbiotic CPR bacteria and DPANN archaea in groundwater ecosystems.</title>
        <authorList>
            <person name="He C.Y."/>
            <person name="Keren R."/>
            <person name="Whittaker M."/>
            <person name="Farag I.F."/>
            <person name="Doudna J."/>
            <person name="Cate J.H.D."/>
            <person name="Banfield J.F."/>
        </authorList>
    </citation>
    <scope>NUCLEOTIDE SEQUENCE</scope>
    <source>
        <strain evidence="9">NC_groundwater_972_Pr1_S-0.2um_49_27</strain>
    </source>
</reference>
<organism evidence="9 10">
    <name type="scientific">Candidatus Sungiibacteriota bacterium</name>
    <dbReference type="NCBI Taxonomy" id="2750080"/>
    <lineage>
        <taxon>Bacteria</taxon>
        <taxon>Candidatus Sungiibacteriota</taxon>
    </lineage>
</organism>
<accession>A0A9D6LRL6</accession>
<feature type="transmembrane region" description="Helical" evidence="7">
    <location>
        <begin position="54"/>
        <end position="77"/>
    </location>
</feature>
<comment type="subcellular location">
    <subcellularLocation>
        <location evidence="1 7">Cell membrane</location>
        <topology evidence="1 7">Multi-pass membrane protein</topology>
    </subcellularLocation>
</comment>
<dbReference type="PROSITE" id="PS50928">
    <property type="entry name" value="ABC_TM1"/>
    <property type="match status" value="1"/>
</dbReference>
<dbReference type="PANTHER" id="PTHR30151">
    <property type="entry name" value="ALKANE SULFONATE ABC TRANSPORTER-RELATED, MEMBRANE SUBUNIT"/>
    <property type="match status" value="1"/>
</dbReference>
<dbReference type="Proteomes" id="UP000808388">
    <property type="component" value="Unassembled WGS sequence"/>
</dbReference>
<dbReference type="EMBL" id="JACQCQ010000009">
    <property type="protein sequence ID" value="MBI3627527.1"/>
    <property type="molecule type" value="Genomic_DNA"/>
</dbReference>
<keyword evidence="5 7" id="KW-1133">Transmembrane helix</keyword>
<proteinExistence type="inferred from homology"/>
<evidence type="ECO:0000256" key="7">
    <source>
        <dbReference type="RuleBase" id="RU363032"/>
    </source>
</evidence>
<keyword evidence="6 7" id="KW-0472">Membrane</keyword>
<feature type="domain" description="ABC transmembrane type-1" evidence="8">
    <location>
        <begin position="51"/>
        <end position="234"/>
    </location>
</feature>
<sequence length="243" mass="27052">MRHHAHRVPVGIYTSSRHLAVTAAVVALPFFLLALFSAYANIELWRLSYDVGISVLRLAIAYFLSSCVGWVLAVLFYRGKKAEWALPFFDVLQSFPTFAALPFAVLVFGNASLVVIFFLFMIIVWPIFFTITSSLRLIKRDWHEAVAIADLRGLTYIKKFLLPASAPGFITGSIIGLGNGWEGLVATEIIARAPRGLGEFFQSFSSNPTVTAFGILGLLALIFLINKIIWLPLLEWSHTRTDD</sequence>
<comment type="similarity">
    <text evidence="7">Belongs to the binding-protein-dependent transport system permease family.</text>
</comment>
<evidence type="ECO:0000259" key="8">
    <source>
        <dbReference type="PROSITE" id="PS50928"/>
    </source>
</evidence>
<evidence type="ECO:0000256" key="4">
    <source>
        <dbReference type="ARBA" id="ARBA00022692"/>
    </source>
</evidence>
<dbReference type="SUPFAM" id="SSF161098">
    <property type="entry name" value="MetI-like"/>
    <property type="match status" value="1"/>
</dbReference>
<dbReference type="InterPro" id="IPR035906">
    <property type="entry name" value="MetI-like_sf"/>
</dbReference>